<evidence type="ECO:0000256" key="3">
    <source>
        <dbReference type="ARBA" id="ARBA00023125"/>
    </source>
</evidence>
<dbReference type="Gene3D" id="1.10.150.130">
    <property type="match status" value="1"/>
</dbReference>
<sequence>MALTDKALKAAKQADKNYKLFDEKGLFLLVTKSGAKYWRMKYRYLGKEKLLALGVYPEVSLKKARETRDEARKLLSDGTDPSVAKKEKVLRSEVQNANSFEVVAREWFERVRDEWTESYQARTIHAMTEYLFPYVGRKPIAKLEAPELLNAIQKIEKRGKLETAHRVKGYASKVFQYGIITGRCTRNPANDLTGLLKPRNVKHHAAITEPAQVGQLLVDIDLYSGTYVVKAALKCASLWFCRPGEVRRTLWSEIDFDAKVIVMPGERMKMRNDHLIPLSRQSMDTLESLKGITGRSKYVFPSLRGNSACISENTLNQALRRIGYDKSTMTSHGFRAMARTLLVEELGIDEAWVEHQLAHSVKDANGRAYNRTKFLNHRVKMMQQWADYLDDLEYKARNGLPIVRNFAQE</sequence>
<dbReference type="Gene3D" id="3.30.160.390">
    <property type="entry name" value="Integrase, DNA-binding domain"/>
    <property type="match status" value="1"/>
</dbReference>
<dbReference type="OrthoDB" id="9795573at2"/>
<dbReference type="RefSeq" id="WP_067380911.1">
    <property type="nucleotide sequence ID" value="NZ_CP015839.1"/>
</dbReference>
<dbReference type="Proteomes" id="UP000078070">
    <property type="component" value="Chromosome"/>
</dbReference>
<dbReference type="PANTHER" id="PTHR30629">
    <property type="entry name" value="PROPHAGE INTEGRASE"/>
    <property type="match status" value="1"/>
</dbReference>
<dbReference type="Gene3D" id="1.10.443.10">
    <property type="entry name" value="Intergrase catalytic core"/>
    <property type="match status" value="1"/>
</dbReference>
<dbReference type="KEGG" id="mars:A8C75_08880"/>
<dbReference type="InterPro" id="IPR050808">
    <property type="entry name" value="Phage_Integrase"/>
</dbReference>
<evidence type="ECO:0000313" key="6">
    <source>
        <dbReference type="EMBL" id="ANG62585.1"/>
    </source>
</evidence>
<dbReference type="InterPro" id="IPR038488">
    <property type="entry name" value="Integrase_DNA-bd_sf"/>
</dbReference>
<dbReference type="InterPro" id="IPR053876">
    <property type="entry name" value="Phage_int_M"/>
</dbReference>
<dbReference type="PROSITE" id="PS51898">
    <property type="entry name" value="TYR_RECOMBINASE"/>
    <property type="match status" value="1"/>
</dbReference>
<keyword evidence="3" id="KW-0238">DNA-binding</keyword>
<dbReference type="CDD" id="cd00801">
    <property type="entry name" value="INT_P4_C"/>
    <property type="match status" value="1"/>
</dbReference>
<keyword evidence="7" id="KW-1185">Reference proteome</keyword>
<dbReference type="SUPFAM" id="SSF56349">
    <property type="entry name" value="DNA breaking-rejoining enzymes"/>
    <property type="match status" value="1"/>
</dbReference>
<dbReference type="InterPro" id="IPR011010">
    <property type="entry name" value="DNA_brk_join_enz"/>
</dbReference>
<dbReference type="GO" id="GO:0006310">
    <property type="term" value="P:DNA recombination"/>
    <property type="evidence" value="ECO:0007669"/>
    <property type="project" value="UniProtKB-KW"/>
</dbReference>
<organism evidence="6 7">
    <name type="scientific">Marinobacterium aestuarii</name>
    <dbReference type="NCBI Taxonomy" id="1821621"/>
    <lineage>
        <taxon>Bacteria</taxon>
        <taxon>Pseudomonadati</taxon>
        <taxon>Pseudomonadota</taxon>
        <taxon>Gammaproteobacteria</taxon>
        <taxon>Oceanospirillales</taxon>
        <taxon>Oceanospirillaceae</taxon>
        <taxon>Marinobacterium</taxon>
    </lineage>
</organism>
<dbReference type="EMBL" id="CP015839">
    <property type="protein sequence ID" value="ANG62585.1"/>
    <property type="molecule type" value="Genomic_DNA"/>
</dbReference>
<dbReference type="InterPro" id="IPR013762">
    <property type="entry name" value="Integrase-like_cat_sf"/>
</dbReference>
<evidence type="ECO:0000256" key="1">
    <source>
        <dbReference type="ARBA" id="ARBA00008857"/>
    </source>
</evidence>
<dbReference type="InterPro" id="IPR010998">
    <property type="entry name" value="Integrase_recombinase_N"/>
</dbReference>
<gene>
    <name evidence="6" type="ORF">A8C75_08880</name>
</gene>
<comment type="similarity">
    <text evidence="1">Belongs to the 'phage' integrase family.</text>
</comment>
<name>A0A1A9EXH4_9GAMM</name>
<proteinExistence type="inferred from homology"/>
<dbReference type="AlphaFoldDB" id="A0A1A9EXH4"/>
<dbReference type="InterPro" id="IPR002104">
    <property type="entry name" value="Integrase_catalytic"/>
</dbReference>
<feature type="domain" description="Tyr recombinase" evidence="5">
    <location>
        <begin position="202"/>
        <end position="383"/>
    </location>
</feature>
<protein>
    <submittedName>
        <fullName evidence="6">Integrase</fullName>
    </submittedName>
</protein>
<dbReference type="Pfam" id="PF13356">
    <property type="entry name" value="Arm-DNA-bind_3"/>
    <property type="match status" value="1"/>
</dbReference>
<evidence type="ECO:0000259" key="5">
    <source>
        <dbReference type="PROSITE" id="PS51898"/>
    </source>
</evidence>
<dbReference type="PANTHER" id="PTHR30629:SF2">
    <property type="entry name" value="PROPHAGE INTEGRASE INTS-RELATED"/>
    <property type="match status" value="1"/>
</dbReference>
<dbReference type="GO" id="GO:0015074">
    <property type="term" value="P:DNA integration"/>
    <property type="evidence" value="ECO:0007669"/>
    <property type="project" value="UniProtKB-KW"/>
</dbReference>
<dbReference type="InterPro" id="IPR025166">
    <property type="entry name" value="Integrase_DNA_bind_dom"/>
</dbReference>
<reference evidence="6 7" key="2">
    <citation type="journal article" date="2018" name="Int. J. Syst. Evol. Microbiol.">
        <title>Marinobacterium aestuarii sp. nov., a benzene-degrading marine bacterium isolated from estuary sediment.</title>
        <authorList>
            <person name="Bae S.S."/>
            <person name="Jung J."/>
            <person name="Chung D."/>
            <person name="Baek K."/>
        </authorList>
    </citation>
    <scope>NUCLEOTIDE SEQUENCE [LARGE SCALE GENOMIC DNA]</scope>
    <source>
        <strain evidence="6 7">ST58-10</strain>
    </source>
</reference>
<evidence type="ECO:0000313" key="7">
    <source>
        <dbReference type="Proteomes" id="UP000078070"/>
    </source>
</evidence>
<keyword evidence="2" id="KW-0229">DNA integration</keyword>
<evidence type="ECO:0000256" key="4">
    <source>
        <dbReference type="ARBA" id="ARBA00023172"/>
    </source>
</evidence>
<evidence type="ECO:0000256" key="2">
    <source>
        <dbReference type="ARBA" id="ARBA00022908"/>
    </source>
</evidence>
<keyword evidence="4" id="KW-0233">DNA recombination</keyword>
<dbReference type="Pfam" id="PF00589">
    <property type="entry name" value="Phage_integrase"/>
    <property type="match status" value="1"/>
</dbReference>
<reference evidence="7" key="1">
    <citation type="submission" date="2016-05" db="EMBL/GenBank/DDBJ databases">
        <authorList>
            <person name="Baek K."/>
            <person name="Yang S.-J."/>
        </authorList>
    </citation>
    <scope>NUCLEOTIDE SEQUENCE [LARGE SCALE GENOMIC DNA]</scope>
    <source>
        <strain evidence="7">ST58-10</strain>
    </source>
</reference>
<accession>A0A1A9EXH4</accession>
<dbReference type="Pfam" id="PF22022">
    <property type="entry name" value="Phage_int_M"/>
    <property type="match status" value="1"/>
</dbReference>
<dbReference type="GO" id="GO:0003677">
    <property type="term" value="F:DNA binding"/>
    <property type="evidence" value="ECO:0007669"/>
    <property type="project" value="UniProtKB-KW"/>
</dbReference>